<dbReference type="Proteomes" id="UP000527355">
    <property type="component" value="Unassembled WGS sequence"/>
</dbReference>
<comment type="caution">
    <text evidence="1">The sequence shown here is derived from an EMBL/GenBank/DDBJ whole genome shotgun (WGS) entry which is preliminary data.</text>
</comment>
<gene>
    <name evidence="1" type="ORF">mMyoMyo1_008862</name>
</gene>
<evidence type="ECO:0000313" key="1">
    <source>
        <dbReference type="EMBL" id="KAF6308084.1"/>
    </source>
</evidence>
<accession>A0A7J7U5H7</accession>
<reference evidence="1 2" key="1">
    <citation type="journal article" date="2020" name="Nature">
        <title>Six reference-quality genomes reveal evolution of bat adaptations.</title>
        <authorList>
            <person name="Jebb D."/>
            <person name="Huang Z."/>
            <person name="Pippel M."/>
            <person name="Hughes G.M."/>
            <person name="Lavrichenko K."/>
            <person name="Devanna P."/>
            <person name="Winkler S."/>
            <person name="Jermiin L.S."/>
            <person name="Skirmuntt E.C."/>
            <person name="Katzourakis A."/>
            <person name="Burkitt-Gray L."/>
            <person name="Ray D.A."/>
            <person name="Sullivan K.A.M."/>
            <person name="Roscito J.G."/>
            <person name="Kirilenko B.M."/>
            <person name="Davalos L.M."/>
            <person name="Corthals A.P."/>
            <person name="Power M.L."/>
            <person name="Jones G."/>
            <person name="Ransome R.D."/>
            <person name="Dechmann D.K.N."/>
            <person name="Locatelli A.G."/>
            <person name="Puechmaille S.J."/>
            <person name="Fedrigo O."/>
            <person name="Jarvis E.D."/>
            <person name="Hiller M."/>
            <person name="Vernes S.C."/>
            <person name="Myers E.W."/>
            <person name="Teeling E.C."/>
        </authorList>
    </citation>
    <scope>NUCLEOTIDE SEQUENCE [LARGE SCALE GENOMIC DNA]</scope>
    <source>
        <strain evidence="1">MMyoMyo1</strain>
        <tissue evidence="1">Flight muscle</tissue>
    </source>
</reference>
<organism evidence="1 2">
    <name type="scientific">Myotis myotis</name>
    <name type="common">Greater mouse-eared bat</name>
    <name type="synonym">Vespertilio myotis</name>
    <dbReference type="NCBI Taxonomy" id="51298"/>
    <lineage>
        <taxon>Eukaryota</taxon>
        <taxon>Metazoa</taxon>
        <taxon>Chordata</taxon>
        <taxon>Craniata</taxon>
        <taxon>Vertebrata</taxon>
        <taxon>Euteleostomi</taxon>
        <taxon>Mammalia</taxon>
        <taxon>Eutheria</taxon>
        <taxon>Laurasiatheria</taxon>
        <taxon>Chiroptera</taxon>
        <taxon>Yangochiroptera</taxon>
        <taxon>Vespertilionidae</taxon>
        <taxon>Myotis</taxon>
    </lineage>
</organism>
<sequence length="129" mass="14897">MCNGEEKSKMWCCLGQAAFPRPCFHFIPKLIFLKQVLLSNWNVRLILGVSHIYFSKLVCLQAQLLRSDVLYFRPSGVWKALGGRGGIIQKFPLATDQWRVCRSLSLQRLEFTANKTLYNCLITLRKVFV</sequence>
<name>A0A7J7U5H7_MYOMY</name>
<evidence type="ECO:0000313" key="2">
    <source>
        <dbReference type="Proteomes" id="UP000527355"/>
    </source>
</evidence>
<keyword evidence="2" id="KW-1185">Reference proteome</keyword>
<dbReference type="AlphaFoldDB" id="A0A7J7U5H7"/>
<dbReference type="EMBL" id="JABWUV010000014">
    <property type="protein sequence ID" value="KAF6308084.1"/>
    <property type="molecule type" value="Genomic_DNA"/>
</dbReference>
<protein>
    <submittedName>
        <fullName evidence="1">Uncharacterized protein</fullName>
    </submittedName>
</protein>
<proteinExistence type="predicted"/>